<dbReference type="RefSeq" id="XP_019027954.1">
    <property type="nucleotide sequence ID" value="XM_019180053.1"/>
</dbReference>
<feature type="region of interest" description="Disordered" evidence="9">
    <location>
        <begin position="229"/>
        <end position="249"/>
    </location>
</feature>
<evidence type="ECO:0000256" key="1">
    <source>
        <dbReference type="ARBA" id="ARBA00022670"/>
    </source>
</evidence>
<keyword evidence="2" id="KW-0547">Nucleotide-binding</keyword>
<proteinExistence type="inferred from homology"/>
<dbReference type="InterPro" id="IPR020568">
    <property type="entry name" value="Ribosomal_Su5_D2-typ_SF"/>
</dbReference>
<keyword evidence="4 8" id="KW-0720">Serine protease</keyword>
<sequence length="880" mass="95908">MVLTTPLLPSSIPLLPLPPPQVLYPFLRTTFHLSQHQLDTVLDALLGPEDQGGDEEVAVVRGRIVAAVPVGDGDSRVGRWACAARVKAVERDGDAYRMVVEGIARIYLPRSLPPTLSILPGSPITYSDYSIPLPSPTPITASLLPYAKRLLPSQVHQRLSAIPPPLMADLLVTVLQVEWKTRVELLGVPDGDARVEKVRDLMKDMLLERGMAIPVGEGQSREDVKRIPVVTSRPPPAQRASSSTAEDDELAPLSRLFQSRQSELSHLASSTLARELKRLKGIMPMSPEYGVVKTYVEWLLALPWERVDEVDVMSLEAAREKLDEDHEGLRDVKRRVVEYLAVYRLKRQLFLEQKQAAIKESLEIKENVASPVNVSDERKVELLPSSEQSSASSTPTPTHTHASSLAVKDNEDGPPNDTYRDKGPILLLVGPPGVGKTSIARSIAASLGRKFHRISLGGVRDEAEIRGHRRTYVGALPGALVQAMKKVGVANPVILLDEVDKMGTSNYNGDPSAALLEALDPAQNWAFHDHYLGDVPIDLSRVLFIATANDLKPISHPLLDRCEIIPCPGYLPSEKISIALKHLLPRQIEEAGLPEGGVVMGEEVVGRLVEGWTWESGVRGLERGLGGVCRGKAVEWSKHREGGGERYERRVGEEDLERYLGPSENEVEEVEEMKPGIVNGLTYDSSGNGGVLVLETVAVPGGKGELEVTGQLGEVFRESVGLCLTWVKAHAVGLGIPTSKFKSTDIHYHAPAGAIKKDGPSAGVGTVLALVSLLTDRPMPRGTAVTGEMSLRGRVLRVGGIREKVTGAFRMGMTRVILPRSNQPDVERDVPEDVKKKIKFDYVGSMEEALETVWGKGIWAGEDGGERGRRMVGEGLEARL</sequence>
<keyword evidence="5" id="KW-0067">ATP-binding</keyword>
<dbReference type="PROSITE" id="PS51786">
    <property type="entry name" value="LON_PROTEOLYTIC"/>
    <property type="match status" value="1"/>
</dbReference>
<evidence type="ECO:0000259" key="10">
    <source>
        <dbReference type="PROSITE" id="PS51786"/>
    </source>
</evidence>
<dbReference type="InterPro" id="IPR027417">
    <property type="entry name" value="P-loop_NTPase"/>
</dbReference>
<dbReference type="InterPro" id="IPR003959">
    <property type="entry name" value="ATPase_AAA_core"/>
</dbReference>
<dbReference type="InterPro" id="IPR014721">
    <property type="entry name" value="Ribsml_uS5_D2-typ_fold_subgr"/>
</dbReference>
<dbReference type="GO" id="GO:0004176">
    <property type="term" value="F:ATP-dependent peptidase activity"/>
    <property type="evidence" value="ECO:0007669"/>
    <property type="project" value="UniProtKB-UniRule"/>
</dbReference>
<evidence type="ECO:0000256" key="4">
    <source>
        <dbReference type="ARBA" id="ARBA00022825"/>
    </source>
</evidence>
<evidence type="ECO:0000256" key="3">
    <source>
        <dbReference type="ARBA" id="ARBA00022801"/>
    </source>
</evidence>
<dbReference type="SMART" id="SM00382">
    <property type="entry name" value="AAA"/>
    <property type="match status" value="1"/>
</dbReference>
<dbReference type="FunFam" id="3.40.50.300:FF:000021">
    <property type="entry name" value="Lon protease homolog"/>
    <property type="match status" value="1"/>
</dbReference>
<evidence type="ECO:0000313" key="11">
    <source>
        <dbReference type="EMBL" id="ODN76397.1"/>
    </source>
</evidence>
<reference evidence="11 12" key="1">
    <citation type="submission" date="2016-06" db="EMBL/GenBank/DDBJ databases">
        <title>Evolution of pathogenesis and genome organization in the Tremellales.</title>
        <authorList>
            <person name="Cuomo C."/>
            <person name="Litvintseva A."/>
            <person name="Heitman J."/>
            <person name="Chen Y."/>
            <person name="Sun S."/>
            <person name="Springer D."/>
            <person name="Dromer F."/>
            <person name="Young S."/>
            <person name="Zeng Q."/>
            <person name="Chapman S."/>
            <person name="Gujja S."/>
            <person name="Saif S."/>
            <person name="Birren B."/>
        </authorList>
    </citation>
    <scope>NUCLEOTIDE SEQUENCE [LARGE SCALE GENOMIC DNA]</scope>
    <source>
        <strain evidence="11 12">CBS 7118</strain>
    </source>
</reference>
<evidence type="ECO:0000256" key="9">
    <source>
        <dbReference type="SAM" id="MobiDB-lite"/>
    </source>
</evidence>
<dbReference type="InterPro" id="IPR003593">
    <property type="entry name" value="AAA+_ATPase"/>
</dbReference>
<feature type="active site" evidence="8">
    <location>
        <position position="804"/>
    </location>
</feature>
<gene>
    <name evidence="11" type="ORF">L198_08081</name>
</gene>
<protein>
    <recommendedName>
        <fullName evidence="7">endopeptidase La</fullName>
        <ecNumber evidence="7">3.4.21.53</ecNumber>
    </recommendedName>
</protein>
<dbReference type="EC" id="3.4.21.53" evidence="7"/>
<evidence type="ECO:0000256" key="2">
    <source>
        <dbReference type="ARBA" id="ARBA00022741"/>
    </source>
</evidence>
<dbReference type="SUPFAM" id="SSF54211">
    <property type="entry name" value="Ribosomal protein S5 domain 2-like"/>
    <property type="match status" value="1"/>
</dbReference>
<dbReference type="GO" id="GO:0006508">
    <property type="term" value="P:proteolysis"/>
    <property type="evidence" value="ECO:0007669"/>
    <property type="project" value="UniProtKB-KW"/>
</dbReference>
<dbReference type="InterPro" id="IPR027065">
    <property type="entry name" value="Lon_Prtase"/>
</dbReference>
<dbReference type="GO" id="GO:0030163">
    <property type="term" value="P:protein catabolic process"/>
    <property type="evidence" value="ECO:0007669"/>
    <property type="project" value="InterPro"/>
</dbReference>
<dbReference type="GO" id="GO:0004252">
    <property type="term" value="F:serine-type endopeptidase activity"/>
    <property type="evidence" value="ECO:0007669"/>
    <property type="project" value="UniProtKB-UniRule"/>
</dbReference>
<keyword evidence="3 8" id="KW-0378">Hydrolase</keyword>
<evidence type="ECO:0000313" key="12">
    <source>
        <dbReference type="Proteomes" id="UP000094819"/>
    </source>
</evidence>
<name>A0A1E3HJ64_9TREE</name>
<dbReference type="InterPro" id="IPR054594">
    <property type="entry name" value="Lon_lid"/>
</dbReference>
<comment type="similarity">
    <text evidence="8">Belongs to the peptidase S16 family.</text>
</comment>
<dbReference type="GeneID" id="30197292"/>
<dbReference type="Gene3D" id="3.40.50.300">
    <property type="entry name" value="P-loop containing nucleotide triphosphate hydrolases"/>
    <property type="match status" value="1"/>
</dbReference>
<dbReference type="CDD" id="cd19500">
    <property type="entry name" value="RecA-like_Lon"/>
    <property type="match status" value="1"/>
</dbReference>
<keyword evidence="12" id="KW-1185">Reference proteome</keyword>
<dbReference type="OrthoDB" id="2411602at2759"/>
<accession>A0A1E3HJ64</accession>
<dbReference type="SUPFAM" id="SSF52540">
    <property type="entry name" value="P-loop containing nucleoside triphosphate hydrolases"/>
    <property type="match status" value="1"/>
</dbReference>
<keyword evidence="1 8" id="KW-0645">Protease</keyword>
<dbReference type="InterPro" id="IPR008269">
    <property type="entry name" value="Lon_proteolytic"/>
</dbReference>
<dbReference type="EMBL" id="AWGH01000052">
    <property type="protein sequence ID" value="ODN76397.1"/>
    <property type="molecule type" value="Genomic_DNA"/>
</dbReference>
<evidence type="ECO:0000256" key="5">
    <source>
        <dbReference type="ARBA" id="ARBA00022840"/>
    </source>
</evidence>
<evidence type="ECO:0000256" key="7">
    <source>
        <dbReference type="ARBA" id="ARBA00066743"/>
    </source>
</evidence>
<feature type="active site" evidence="8">
    <location>
        <position position="761"/>
    </location>
</feature>
<dbReference type="GO" id="GO:0016887">
    <property type="term" value="F:ATP hydrolysis activity"/>
    <property type="evidence" value="ECO:0007669"/>
    <property type="project" value="InterPro"/>
</dbReference>
<dbReference type="AlphaFoldDB" id="A0A1E3HJ64"/>
<dbReference type="Gene3D" id="1.20.5.5270">
    <property type="match status" value="1"/>
</dbReference>
<dbReference type="Gene3D" id="1.10.8.60">
    <property type="match status" value="1"/>
</dbReference>
<feature type="region of interest" description="Disordered" evidence="9">
    <location>
        <begin position="379"/>
        <end position="418"/>
    </location>
</feature>
<dbReference type="PRINTS" id="PR00830">
    <property type="entry name" value="ENDOLAPTASE"/>
</dbReference>
<evidence type="ECO:0000256" key="6">
    <source>
        <dbReference type="ARBA" id="ARBA00050665"/>
    </source>
</evidence>
<dbReference type="Pfam" id="PF00004">
    <property type="entry name" value="AAA"/>
    <property type="match status" value="1"/>
</dbReference>
<feature type="domain" description="Lon proteolytic" evidence="10">
    <location>
        <begin position="672"/>
        <end position="856"/>
    </location>
</feature>
<comment type="catalytic activity">
    <reaction evidence="6">
        <text>Hydrolysis of proteins in presence of ATP.</text>
        <dbReference type="EC" id="3.4.21.53"/>
    </reaction>
</comment>
<dbReference type="PANTHER" id="PTHR10046">
    <property type="entry name" value="ATP DEPENDENT LON PROTEASE FAMILY MEMBER"/>
    <property type="match status" value="1"/>
</dbReference>
<dbReference type="Pfam" id="PF05362">
    <property type="entry name" value="Lon_C"/>
    <property type="match status" value="1"/>
</dbReference>
<dbReference type="Pfam" id="PF22667">
    <property type="entry name" value="Lon_lid"/>
    <property type="match status" value="1"/>
</dbReference>
<organism evidence="11 12">
    <name type="scientific">Cryptococcus wingfieldii CBS 7118</name>
    <dbReference type="NCBI Taxonomy" id="1295528"/>
    <lineage>
        <taxon>Eukaryota</taxon>
        <taxon>Fungi</taxon>
        <taxon>Dikarya</taxon>
        <taxon>Basidiomycota</taxon>
        <taxon>Agaricomycotina</taxon>
        <taxon>Tremellomycetes</taxon>
        <taxon>Tremellales</taxon>
        <taxon>Cryptococcaceae</taxon>
        <taxon>Cryptococcus</taxon>
    </lineage>
</organism>
<comment type="caution">
    <text evidence="11">The sequence shown here is derived from an EMBL/GenBank/DDBJ whole genome shotgun (WGS) entry which is preliminary data.</text>
</comment>
<dbReference type="GO" id="GO:0005524">
    <property type="term" value="F:ATP binding"/>
    <property type="evidence" value="ECO:0007669"/>
    <property type="project" value="UniProtKB-KW"/>
</dbReference>
<evidence type="ECO:0000256" key="8">
    <source>
        <dbReference type="PROSITE-ProRule" id="PRU01122"/>
    </source>
</evidence>
<dbReference type="Proteomes" id="UP000094819">
    <property type="component" value="Unassembled WGS sequence"/>
</dbReference>
<dbReference type="Gene3D" id="3.30.230.10">
    <property type="match status" value="1"/>
</dbReference>
<feature type="compositionally biased region" description="Low complexity" evidence="9">
    <location>
        <begin position="382"/>
        <end position="405"/>
    </location>
</feature>